<keyword evidence="2" id="KW-1185">Reference proteome</keyword>
<reference evidence="1 2" key="2">
    <citation type="journal article" date="2022" name="Mol. Ecol. Resour.">
        <title>The genomes of chicory, endive, great burdock and yacon provide insights into Asteraceae paleo-polyploidization history and plant inulin production.</title>
        <authorList>
            <person name="Fan W."/>
            <person name="Wang S."/>
            <person name="Wang H."/>
            <person name="Wang A."/>
            <person name="Jiang F."/>
            <person name="Liu H."/>
            <person name="Zhao H."/>
            <person name="Xu D."/>
            <person name="Zhang Y."/>
        </authorList>
    </citation>
    <scope>NUCLEOTIDE SEQUENCE [LARGE SCALE GENOMIC DNA]</scope>
    <source>
        <strain evidence="2">cv. Yunnan</strain>
        <tissue evidence="1">Leaves</tissue>
    </source>
</reference>
<dbReference type="Proteomes" id="UP001056120">
    <property type="component" value="Linkage Group LG27"/>
</dbReference>
<evidence type="ECO:0000313" key="1">
    <source>
        <dbReference type="EMBL" id="KAI3686473.1"/>
    </source>
</evidence>
<sequence length="72" mass="8452">MLLYVYPYISNICFLNGKRENNEYNTSAIWLFWEVGLDVSGVDLMDVYGDVRLHVGLVMIVWWYGKMVDNVI</sequence>
<name>A0ACB8YM26_9ASTR</name>
<protein>
    <submittedName>
        <fullName evidence="1">Uncharacterized protein</fullName>
    </submittedName>
</protein>
<comment type="caution">
    <text evidence="1">The sequence shown here is derived from an EMBL/GenBank/DDBJ whole genome shotgun (WGS) entry which is preliminary data.</text>
</comment>
<gene>
    <name evidence="1" type="ORF">L1987_80151</name>
</gene>
<proteinExistence type="predicted"/>
<organism evidence="1 2">
    <name type="scientific">Smallanthus sonchifolius</name>
    <dbReference type="NCBI Taxonomy" id="185202"/>
    <lineage>
        <taxon>Eukaryota</taxon>
        <taxon>Viridiplantae</taxon>
        <taxon>Streptophyta</taxon>
        <taxon>Embryophyta</taxon>
        <taxon>Tracheophyta</taxon>
        <taxon>Spermatophyta</taxon>
        <taxon>Magnoliopsida</taxon>
        <taxon>eudicotyledons</taxon>
        <taxon>Gunneridae</taxon>
        <taxon>Pentapetalae</taxon>
        <taxon>asterids</taxon>
        <taxon>campanulids</taxon>
        <taxon>Asterales</taxon>
        <taxon>Asteraceae</taxon>
        <taxon>Asteroideae</taxon>
        <taxon>Heliantheae alliance</taxon>
        <taxon>Millerieae</taxon>
        <taxon>Smallanthus</taxon>
    </lineage>
</organism>
<reference evidence="2" key="1">
    <citation type="journal article" date="2022" name="Mol. Ecol. Resour.">
        <title>The genomes of chicory, endive, great burdock and yacon provide insights into Asteraceae palaeo-polyploidization history and plant inulin production.</title>
        <authorList>
            <person name="Fan W."/>
            <person name="Wang S."/>
            <person name="Wang H."/>
            <person name="Wang A."/>
            <person name="Jiang F."/>
            <person name="Liu H."/>
            <person name="Zhao H."/>
            <person name="Xu D."/>
            <person name="Zhang Y."/>
        </authorList>
    </citation>
    <scope>NUCLEOTIDE SEQUENCE [LARGE SCALE GENOMIC DNA]</scope>
    <source>
        <strain evidence="2">cv. Yunnan</strain>
    </source>
</reference>
<evidence type="ECO:0000313" key="2">
    <source>
        <dbReference type="Proteomes" id="UP001056120"/>
    </source>
</evidence>
<dbReference type="EMBL" id="CM042044">
    <property type="protein sequence ID" value="KAI3686473.1"/>
    <property type="molecule type" value="Genomic_DNA"/>
</dbReference>
<accession>A0ACB8YM26</accession>